<dbReference type="GO" id="GO:0030246">
    <property type="term" value="F:carbohydrate binding"/>
    <property type="evidence" value="ECO:0007669"/>
    <property type="project" value="InterPro"/>
</dbReference>
<evidence type="ECO:0000256" key="1">
    <source>
        <dbReference type="SAM" id="MobiDB-lite"/>
    </source>
</evidence>
<reference evidence="5" key="1">
    <citation type="journal article" date="2020" name="Genome Biol.">
        <title>Gamete binning: chromosome-level and haplotype-resolved genome assembly enabled by high-throughput single-cell sequencing of gamete genomes.</title>
        <authorList>
            <person name="Campoy J.A."/>
            <person name="Sun H."/>
            <person name="Goel M."/>
            <person name="Jiao W.-B."/>
            <person name="Folz-Donahue K."/>
            <person name="Wang N."/>
            <person name="Rubio M."/>
            <person name="Liu C."/>
            <person name="Kukat C."/>
            <person name="Ruiz D."/>
            <person name="Huettel B."/>
            <person name="Schneeberger K."/>
        </authorList>
    </citation>
    <scope>NUCLEOTIDE SEQUENCE [LARGE SCALE GENOMIC DNA]</scope>
    <source>
        <strain evidence="5">cv. Rojo Pasion</strain>
    </source>
</reference>
<dbReference type="Proteomes" id="UP000507245">
    <property type="component" value="Unassembled WGS sequence"/>
</dbReference>
<dbReference type="InterPro" id="IPR052147">
    <property type="entry name" value="PP2-like/Lectin"/>
</dbReference>
<evidence type="ECO:0000313" key="5">
    <source>
        <dbReference type="Proteomes" id="UP000507245"/>
    </source>
</evidence>
<dbReference type="PANTHER" id="PTHR48478">
    <property type="entry name" value="LECTIN-LIKE"/>
    <property type="match status" value="1"/>
</dbReference>
<name>A0A6J5VMG2_PRUAR</name>
<dbReference type="Pfam" id="PF14299">
    <property type="entry name" value="PP2"/>
    <property type="match status" value="1"/>
</dbReference>
<evidence type="ECO:0000313" key="2">
    <source>
        <dbReference type="EMBL" id="CAB4289232.1"/>
    </source>
</evidence>
<reference evidence="2 4" key="2">
    <citation type="submission" date="2020-05" db="EMBL/GenBank/DDBJ databases">
        <authorList>
            <person name="Campoy J."/>
            <person name="Schneeberger K."/>
            <person name="Spophaly S."/>
        </authorList>
    </citation>
    <scope>NUCLEOTIDE SEQUENCE [LARGE SCALE GENOMIC DNA]</scope>
    <source>
        <strain evidence="2">PruArmRojPasFocal</strain>
    </source>
</reference>
<accession>A0A6J5VMG2</accession>
<sequence length="229" mass="25401">MGNMQEKPTSVQTTSNNAQEKPTEAGPSSTASDNQKKEDQKASDSQKTETQPLALSHPVQSYGDGKSKSLMVYAKALDITWSGDSRYWRWVNCKETSGGNFEAAELLNVCWLEVRGKLATTDLSPGTLYEVVFVVKMKTKAYGWDAPVNLKFTPPDGAVPRETTIKLTDLKDSKDEWKDIPFGEFKAPANPGNIEFLLYEYGGRWKSGLVIKGVAVRPKSQVAEYYCNN</sequence>
<dbReference type="OrthoDB" id="533833at2759"/>
<keyword evidence="5" id="KW-1185">Reference proteome</keyword>
<organism evidence="2 4">
    <name type="scientific">Prunus armeniaca</name>
    <name type="common">Apricot</name>
    <name type="synonym">Armeniaca vulgaris</name>
    <dbReference type="NCBI Taxonomy" id="36596"/>
    <lineage>
        <taxon>Eukaryota</taxon>
        <taxon>Viridiplantae</taxon>
        <taxon>Streptophyta</taxon>
        <taxon>Embryophyta</taxon>
        <taxon>Tracheophyta</taxon>
        <taxon>Spermatophyta</taxon>
        <taxon>Magnoliopsida</taxon>
        <taxon>eudicotyledons</taxon>
        <taxon>Gunneridae</taxon>
        <taxon>Pentapetalae</taxon>
        <taxon>rosids</taxon>
        <taxon>fabids</taxon>
        <taxon>Rosales</taxon>
        <taxon>Rosaceae</taxon>
        <taxon>Amygdaloideae</taxon>
        <taxon>Amygdaleae</taxon>
        <taxon>Prunus</taxon>
    </lineage>
</organism>
<evidence type="ECO:0008006" key="6">
    <source>
        <dbReference type="Google" id="ProtNLM"/>
    </source>
</evidence>
<dbReference type="InterPro" id="IPR025886">
    <property type="entry name" value="PP2-like"/>
</dbReference>
<feature type="compositionally biased region" description="Polar residues" evidence="1">
    <location>
        <begin position="1"/>
        <end position="33"/>
    </location>
</feature>
<feature type="region of interest" description="Disordered" evidence="1">
    <location>
        <begin position="1"/>
        <end position="61"/>
    </location>
</feature>
<gene>
    <name evidence="2" type="ORF">CURHAP_LOCUS47745</name>
    <name evidence="3" type="ORF">ORAREDHAP_LOCUS46971</name>
</gene>
<dbReference type="AlphaFoldDB" id="A0A6J5VMG2"/>
<evidence type="ECO:0000313" key="4">
    <source>
        <dbReference type="Proteomes" id="UP000507222"/>
    </source>
</evidence>
<protein>
    <recommendedName>
        <fullName evidence="6">Phloem protein 2</fullName>
    </recommendedName>
</protein>
<proteinExistence type="predicted"/>
<dbReference type="Proteomes" id="UP000507222">
    <property type="component" value="Unassembled WGS sequence"/>
</dbReference>
<dbReference type="PANTHER" id="PTHR48478:SF1">
    <property type="entry name" value="LECTIN-LIKE"/>
    <property type="match status" value="1"/>
</dbReference>
<feature type="compositionally biased region" description="Basic and acidic residues" evidence="1">
    <location>
        <begin position="34"/>
        <end position="47"/>
    </location>
</feature>
<dbReference type="EMBL" id="CAEKKB010000008">
    <property type="protein sequence ID" value="CAB4319549.1"/>
    <property type="molecule type" value="Genomic_DNA"/>
</dbReference>
<dbReference type="EMBL" id="CAEKDK010000008">
    <property type="protein sequence ID" value="CAB4289232.1"/>
    <property type="molecule type" value="Genomic_DNA"/>
</dbReference>
<evidence type="ECO:0000313" key="3">
    <source>
        <dbReference type="EMBL" id="CAB4319549.1"/>
    </source>
</evidence>